<proteinExistence type="predicted"/>
<gene>
    <name evidence="2" type="ORF">GTQ45_01895</name>
</gene>
<accession>A0A845Q7C3</accession>
<evidence type="ECO:0000313" key="3">
    <source>
        <dbReference type="Proteomes" id="UP000470384"/>
    </source>
</evidence>
<keyword evidence="3" id="KW-1185">Reference proteome</keyword>
<dbReference type="OrthoDB" id="8455603at2"/>
<dbReference type="RefSeq" id="WP_160586572.1">
    <property type="nucleotide sequence ID" value="NZ_BMHN01000001.1"/>
</dbReference>
<evidence type="ECO:0000259" key="1">
    <source>
        <dbReference type="Pfam" id="PF14090"/>
    </source>
</evidence>
<evidence type="ECO:0000313" key="2">
    <source>
        <dbReference type="EMBL" id="NBG94483.1"/>
    </source>
</evidence>
<dbReference type="Pfam" id="PF14090">
    <property type="entry name" value="HTH_39"/>
    <property type="match status" value="1"/>
</dbReference>
<reference evidence="2 3" key="1">
    <citation type="journal article" date="2016" name="Int. J. Syst. Evol. Microbiol.">
        <title>Pyruvatibacter mobilis gen. nov., sp. nov., a marine bacterium from the culture broth of Picochlorum sp. 122.</title>
        <authorList>
            <person name="Wang G."/>
            <person name="Tang M."/>
            <person name="Wu H."/>
            <person name="Dai S."/>
            <person name="Li T."/>
            <person name="Chen C."/>
            <person name="He H."/>
            <person name="Fan J."/>
            <person name="Xiang W."/>
            <person name="Li X."/>
        </authorList>
    </citation>
    <scope>NUCLEOTIDE SEQUENCE [LARGE SCALE GENOMIC DNA]</scope>
    <source>
        <strain evidence="2 3">GYP-11</strain>
    </source>
</reference>
<name>A0A845Q7C3_9HYPH</name>
<dbReference type="Proteomes" id="UP000470384">
    <property type="component" value="Unassembled WGS sequence"/>
</dbReference>
<comment type="caution">
    <text evidence="2">The sequence shown here is derived from an EMBL/GenBank/DDBJ whole genome shotgun (WGS) entry which is preliminary data.</text>
</comment>
<dbReference type="AlphaFoldDB" id="A0A845Q7C3"/>
<dbReference type="InterPro" id="IPR036390">
    <property type="entry name" value="WH_DNA-bd_sf"/>
</dbReference>
<protein>
    <recommendedName>
        <fullName evidence="1">Winged helix-turn-helix domain-containing protein</fullName>
    </recommendedName>
</protein>
<dbReference type="InterPro" id="IPR055245">
    <property type="entry name" value="HTH_proteobacteria"/>
</dbReference>
<feature type="domain" description="Winged helix-turn-helix" evidence="1">
    <location>
        <begin position="9"/>
        <end position="72"/>
    </location>
</feature>
<dbReference type="GeneID" id="300653462"/>
<dbReference type="SUPFAM" id="SSF46785">
    <property type="entry name" value="Winged helix' DNA-binding domain"/>
    <property type="match status" value="1"/>
</dbReference>
<sequence length="82" mass="9516">MTNPRLSPLCNKIVRHMTRRGYITARDAMLDYGITSASLSRRICDIEETGYIIRRVRTVHPINKQRYTRYSIDTKAMAQKAA</sequence>
<dbReference type="EMBL" id="WXYQ01000001">
    <property type="protein sequence ID" value="NBG94483.1"/>
    <property type="molecule type" value="Genomic_DNA"/>
</dbReference>
<organism evidence="2 3">
    <name type="scientific">Pyruvatibacter mobilis</name>
    <dbReference type="NCBI Taxonomy" id="1712261"/>
    <lineage>
        <taxon>Bacteria</taxon>
        <taxon>Pseudomonadati</taxon>
        <taxon>Pseudomonadota</taxon>
        <taxon>Alphaproteobacteria</taxon>
        <taxon>Hyphomicrobiales</taxon>
        <taxon>Parvibaculaceae</taxon>
        <taxon>Pyruvatibacter</taxon>
    </lineage>
</organism>